<organism evidence="2">
    <name type="scientific">Deinococcus sonorensis KR-87</name>
    <dbReference type="NCBI Taxonomy" id="694439"/>
    <lineage>
        <taxon>Bacteria</taxon>
        <taxon>Thermotogati</taxon>
        <taxon>Deinococcota</taxon>
        <taxon>Deinococci</taxon>
        <taxon>Deinococcales</taxon>
        <taxon>Deinococcaceae</taxon>
        <taxon>Deinococcus</taxon>
    </lineage>
</organism>
<dbReference type="GO" id="GO:0008800">
    <property type="term" value="F:beta-lactamase activity"/>
    <property type="evidence" value="ECO:0007669"/>
    <property type="project" value="InterPro"/>
</dbReference>
<dbReference type="PANTHER" id="PTHR35333:SF4">
    <property type="entry name" value="SLR0121 PROTEIN"/>
    <property type="match status" value="1"/>
</dbReference>
<evidence type="ECO:0000259" key="1">
    <source>
        <dbReference type="Pfam" id="PF13354"/>
    </source>
</evidence>
<dbReference type="GO" id="GO:0046677">
    <property type="term" value="P:response to antibiotic"/>
    <property type="evidence" value="ECO:0007669"/>
    <property type="project" value="InterPro"/>
</dbReference>
<dbReference type="GO" id="GO:0030655">
    <property type="term" value="P:beta-lactam antibiotic catabolic process"/>
    <property type="evidence" value="ECO:0007669"/>
    <property type="project" value="InterPro"/>
</dbReference>
<dbReference type="EMBL" id="CP158299">
    <property type="protein sequence ID" value="XBV86403.1"/>
    <property type="molecule type" value="Genomic_DNA"/>
</dbReference>
<dbReference type="Gene3D" id="3.40.710.10">
    <property type="entry name" value="DD-peptidase/beta-lactamase superfamily"/>
    <property type="match status" value="1"/>
</dbReference>
<sequence>MTPPSLGQTLAAHGYAGSAALVILDAHTGEPLHAEQPERVFPAASTIKVPLLVLALQEAQAGRLDLNERLTLQPDDRVPGSGVLHELGGGLQPSVLDLLTLMTVVSDNTATNLMIRRLGLEAVQRWLARTMPASRLVGPLQLPAHLRNEAQRRGERNRTTAAEQTRLLVQLQRGELLDDAHTRLALDILFRQQQRDLLARHAPRDAAGELIYRMATKSGELNGVHHDVGLLQLPRPLAVALLSEGGSDPREHPDNRDVQLLAAAVWPLLQYYGFHPVASRLGDILTEASAVQ</sequence>
<evidence type="ECO:0000313" key="2">
    <source>
        <dbReference type="EMBL" id="XBV86403.1"/>
    </source>
</evidence>
<keyword evidence="2" id="KW-0378">Hydrolase</keyword>
<dbReference type="Pfam" id="PF13354">
    <property type="entry name" value="Beta-lactamase2"/>
    <property type="match status" value="1"/>
</dbReference>
<reference evidence="2" key="1">
    <citation type="submission" date="2024-06" db="EMBL/GenBank/DDBJ databases">
        <title>Draft Genome Sequence of Deinococcus sonorensis Type Strain KR-87, a Biofilm Producing Representative of the Genus Deinococcus.</title>
        <authorList>
            <person name="Boren L.S."/>
            <person name="Grosso R.A."/>
            <person name="Hugenberg-Cox A.N."/>
            <person name="Hill J.T.E."/>
            <person name="Albert C.M."/>
            <person name="Tuohy J.M."/>
        </authorList>
    </citation>
    <scope>NUCLEOTIDE SEQUENCE</scope>
    <source>
        <strain evidence="2">KR-87</strain>
    </source>
</reference>
<dbReference type="AlphaFoldDB" id="A0AAU7UDP0"/>
<dbReference type="InterPro" id="IPR012338">
    <property type="entry name" value="Beta-lactam/transpept-like"/>
</dbReference>
<dbReference type="PANTHER" id="PTHR35333">
    <property type="entry name" value="BETA-LACTAMASE"/>
    <property type="match status" value="1"/>
</dbReference>
<dbReference type="KEGG" id="dsc:ABOD76_08845"/>
<name>A0AAU7UDP0_9DEIO</name>
<dbReference type="SUPFAM" id="SSF56601">
    <property type="entry name" value="beta-lactamase/transpeptidase-like"/>
    <property type="match status" value="1"/>
</dbReference>
<dbReference type="RefSeq" id="WP_350244472.1">
    <property type="nucleotide sequence ID" value="NZ_CP158299.1"/>
</dbReference>
<accession>A0AAU7UDP0</accession>
<proteinExistence type="predicted"/>
<gene>
    <name evidence="2" type="ORF">ABOD76_08845</name>
</gene>
<dbReference type="InterPro" id="IPR045155">
    <property type="entry name" value="Beta-lactam_cat"/>
</dbReference>
<dbReference type="InterPro" id="IPR000871">
    <property type="entry name" value="Beta-lactam_class-A"/>
</dbReference>
<protein>
    <submittedName>
        <fullName evidence="2">Serine hydrolase</fullName>
    </submittedName>
</protein>
<feature type="domain" description="Beta-lactamase class A catalytic" evidence="1">
    <location>
        <begin position="22"/>
        <end position="242"/>
    </location>
</feature>